<dbReference type="InterPro" id="IPR014776">
    <property type="entry name" value="4pyrrole_Mease_sub2"/>
</dbReference>
<evidence type="ECO:0000256" key="4">
    <source>
        <dbReference type="ARBA" id="ARBA00022679"/>
    </source>
</evidence>
<organism evidence="7">
    <name type="scientific">marine metagenome</name>
    <dbReference type="NCBI Taxonomy" id="408172"/>
    <lineage>
        <taxon>unclassified sequences</taxon>
        <taxon>metagenomes</taxon>
        <taxon>ecological metagenomes</taxon>
    </lineage>
</organism>
<dbReference type="PANTHER" id="PTHR46111">
    <property type="entry name" value="RIBOSOMAL RNA SMALL SUBUNIT METHYLTRANSFERASE I"/>
    <property type="match status" value="1"/>
</dbReference>
<dbReference type="PANTHER" id="PTHR46111:SF1">
    <property type="entry name" value="RIBOSOMAL RNA SMALL SUBUNIT METHYLTRANSFERASE I"/>
    <property type="match status" value="1"/>
</dbReference>
<dbReference type="Gene3D" id="3.40.1010.10">
    <property type="entry name" value="Cobalt-precorrin-4 Transmethylase, Domain 1"/>
    <property type="match status" value="1"/>
</dbReference>
<reference evidence="7" key="1">
    <citation type="submission" date="2018-05" db="EMBL/GenBank/DDBJ databases">
        <authorList>
            <person name="Lanie J.A."/>
            <person name="Ng W.-L."/>
            <person name="Kazmierczak K.M."/>
            <person name="Andrzejewski T.M."/>
            <person name="Davidsen T.M."/>
            <person name="Wayne K.J."/>
            <person name="Tettelin H."/>
            <person name="Glass J.I."/>
            <person name="Rusch D."/>
            <person name="Podicherti R."/>
            <person name="Tsui H.-C.T."/>
            <person name="Winkler M.E."/>
        </authorList>
    </citation>
    <scope>NUCLEOTIDE SEQUENCE</scope>
</reference>
<proteinExistence type="predicted"/>
<dbReference type="Pfam" id="PF00590">
    <property type="entry name" value="TP_methylase"/>
    <property type="match status" value="1"/>
</dbReference>
<protein>
    <recommendedName>
        <fullName evidence="6">Tetrapyrrole methylase domain-containing protein</fullName>
    </recommendedName>
</protein>
<dbReference type="GO" id="GO:0032259">
    <property type="term" value="P:methylation"/>
    <property type="evidence" value="ECO:0007669"/>
    <property type="project" value="UniProtKB-KW"/>
</dbReference>
<evidence type="ECO:0000256" key="2">
    <source>
        <dbReference type="ARBA" id="ARBA00022552"/>
    </source>
</evidence>
<dbReference type="SUPFAM" id="SSF53790">
    <property type="entry name" value="Tetrapyrrole methylase"/>
    <property type="match status" value="1"/>
</dbReference>
<evidence type="ECO:0000256" key="3">
    <source>
        <dbReference type="ARBA" id="ARBA00022603"/>
    </source>
</evidence>
<dbReference type="InterPro" id="IPR000878">
    <property type="entry name" value="4pyrrol_Mease"/>
</dbReference>
<keyword evidence="3" id="KW-0489">Methyltransferase</keyword>
<dbReference type="PIRSF" id="PIRSF005917">
    <property type="entry name" value="MTase_YraL"/>
    <property type="match status" value="1"/>
</dbReference>
<dbReference type="InterPro" id="IPR014777">
    <property type="entry name" value="4pyrrole_Mease_sub1"/>
</dbReference>
<dbReference type="InterPro" id="IPR008189">
    <property type="entry name" value="rRNA_ssu_MeTfrase_I"/>
</dbReference>
<dbReference type="GO" id="GO:0006364">
    <property type="term" value="P:rRNA processing"/>
    <property type="evidence" value="ECO:0007669"/>
    <property type="project" value="UniProtKB-KW"/>
</dbReference>
<accession>A0A381QRK3</accession>
<dbReference type="NCBIfam" id="TIGR00096">
    <property type="entry name" value="16S rRNA (cytidine(1402)-2'-O)-methyltransferase"/>
    <property type="match status" value="1"/>
</dbReference>
<keyword evidence="1" id="KW-0963">Cytoplasm</keyword>
<dbReference type="Gene3D" id="3.30.950.10">
    <property type="entry name" value="Methyltransferase, Cobalt-precorrin-4 Transmethylase, Domain 2"/>
    <property type="match status" value="1"/>
</dbReference>
<name>A0A381QRK3_9ZZZZ</name>
<dbReference type="InterPro" id="IPR018063">
    <property type="entry name" value="SAM_MeTrfase_RsmI_CS"/>
</dbReference>
<evidence type="ECO:0000259" key="6">
    <source>
        <dbReference type="Pfam" id="PF00590"/>
    </source>
</evidence>
<keyword evidence="2" id="KW-0698">rRNA processing</keyword>
<evidence type="ECO:0000256" key="5">
    <source>
        <dbReference type="ARBA" id="ARBA00022691"/>
    </source>
</evidence>
<feature type="domain" description="Tetrapyrrole methylase" evidence="6">
    <location>
        <begin position="2"/>
        <end position="174"/>
    </location>
</feature>
<keyword evidence="4" id="KW-0808">Transferase</keyword>
<gene>
    <name evidence="7" type="ORF">METZ01_LOCUS34845</name>
</gene>
<dbReference type="PROSITE" id="PS01296">
    <property type="entry name" value="RSMI"/>
    <property type="match status" value="1"/>
</dbReference>
<evidence type="ECO:0000313" key="7">
    <source>
        <dbReference type="EMBL" id="SUZ81991.1"/>
    </source>
</evidence>
<dbReference type="AlphaFoldDB" id="A0A381QRK3"/>
<evidence type="ECO:0000256" key="1">
    <source>
        <dbReference type="ARBA" id="ARBA00022490"/>
    </source>
</evidence>
<dbReference type="CDD" id="cd11648">
    <property type="entry name" value="RsmI"/>
    <property type="match status" value="1"/>
</dbReference>
<dbReference type="InterPro" id="IPR035996">
    <property type="entry name" value="4pyrrol_Methylase_sf"/>
</dbReference>
<sequence length="203" mass="23024">MQEVDHIFAEDTRTSITLMKHYNITTNLDSYHEHNKIQKIPKIIKLLNEGKNIGLISDAGTPTISDPGYKLIRACIDEEINIIPIPGASAVTAALSASGLPSDSFFFLGFLPQKKGRKKKISFLKSLENTIIIFESPHRLLKTLRELHDELGERPIIVARELTKLYEEIIRGNFNSVIEFFESKKVKGEIVIIIGKDDDRIYF</sequence>
<dbReference type="EMBL" id="UINC01001486">
    <property type="protein sequence ID" value="SUZ81991.1"/>
    <property type="molecule type" value="Genomic_DNA"/>
</dbReference>
<dbReference type="GO" id="GO:0008168">
    <property type="term" value="F:methyltransferase activity"/>
    <property type="evidence" value="ECO:0007669"/>
    <property type="project" value="UniProtKB-KW"/>
</dbReference>
<dbReference type="FunFam" id="3.30.950.10:FF:000002">
    <property type="entry name" value="Ribosomal RNA small subunit methyltransferase I"/>
    <property type="match status" value="1"/>
</dbReference>
<keyword evidence="5" id="KW-0949">S-adenosyl-L-methionine</keyword>